<dbReference type="GeneID" id="97763446"/>
<dbReference type="RefSeq" id="WP_026742966.1">
    <property type="nucleotide sequence ID" value="NZ_FNQS01000001.1"/>
</dbReference>
<accession>A0A1H3WJI7</accession>
<evidence type="ECO:0000313" key="1">
    <source>
        <dbReference type="EMBL" id="SDZ86971.1"/>
    </source>
</evidence>
<organism evidence="1 2">
    <name type="scientific">Lonsdalea quercina</name>
    <dbReference type="NCBI Taxonomy" id="71657"/>
    <lineage>
        <taxon>Bacteria</taxon>
        <taxon>Pseudomonadati</taxon>
        <taxon>Pseudomonadota</taxon>
        <taxon>Gammaproteobacteria</taxon>
        <taxon>Enterobacterales</taxon>
        <taxon>Pectobacteriaceae</taxon>
        <taxon>Lonsdalea</taxon>
    </lineage>
</organism>
<dbReference type="STRING" id="71657.SAMN02982996_00510"/>
<evidence type="ECO:0000313" key="2">
    <source>
        <dbReference type="Proteomes" id="UP000187280"/>
    </source>
</evidence>
<dbReference type="AlphaFoldDB" id="A0A1H3WJI7"/>
<dbReference type="Proteomes" id="UP000187280">
    <property type="component" value="Unassembled WGS sequence"/>
</dbReference>
<name>A0A1H3WJI7_9GAMM</name>
<gene>
    <name evidence="1" type="ORF">SAMN02982996_00510</name>
</gene>
<sequence>MSQMNLFLVTSCYLYYPAVEHALNEYGRPQEYLLDYLLVKPDEDVITDIPDWSSVERLIFILQDIGDLVRFLRFASDISNSLYMNKERLLIIGKGNLLKLLSMCYHNIDSVLFTLDGCSMHELGVFLNERVYSGGSEARERIKSRLARGEMWGFISLLSGRCARYEAEETNKSVKTLYAQRHKSLVKLNCRKHRDIYSLL</sequence>
<reference evidence="1 2" key="1">
    <citation type="submission" date="2016-10" db="EMBL/GenBank/DDBJ databases">
        <authorList>
            <person name="de Groot N.N."/>
        </authorList>
    </citation>
    <scope>NUCLEOTIDE SEQUENCE [LARGE SCALE GENOMIC DNA]</scope>
    <source>
        <strain evidence="1 2">ATCC 29281</strain>
    </source>
</reference>
<proteinExistence type="predicted"/>
<dbReference type="EMBL" id="FNQS01000001">
    <property type="protein sequence ID" value="SDZ86971.1"/>
    <property type="molecule type" value="Genomic_DNA"/>
</dbReference>
<protein>
    <submittedName>
        <fullName evidence="1">Uncharacterized protein</fullName>
    </submittedName>
</protein>
<keyword evidence="2" id="KW-1185">Reference proteome</keyword>